<reference evidence="4 5" key="1">
    <citation type="submission" date="2024-08" db="EMBL/GenBank/DDBJ databases">
        <title>Halobellus sp. MBLA0158 whole genome sequence.</title>
        <authorList>
            <person name="Hwang C.Y."/>
            <person name="Cho E.-S."/>
            <person name="Seo M.-J."/>
        </authorList>
    </citation>
    <scope>NUCLEOTIDE SEQUENCE [LARGE SCALE GENOMIC DNA]</scope>
    <source>
        <strain evidence="4 5">MBLA0158</strain>
    </source>
</reference>
<feature type="domain" description="DUF4213" evidence="3">
    <location>
        <begin position="19"/>
        <end position="95"/>
    </location>
</feature>
<comment type="caution">
    <text evidence="4">The sequence shown here is derived from an EMBL/GenBank/DDBJ whole genome shotgun (WGS) entry which is preliminary data.</text>
</comment>
<feature type="compositionally biased region" description="Basic and acidic residues" evidence="1">
    <location>
        <begin position="265"/>
        <end position="289"/>
    </location>
</feature>
<feature type="domain" description="Putative heavy-metal chelation" evidence="2">
    <location>
        <begin position="114"/>
        <end position="249"/>
    </location>
</feature>
<evidence type="ECO:0000259" key="3">
    <source>
        <dbReference type="Pfam" id="PF13938"/>
    </source>
</evidence>
<keyword evidence="5" id="KW-1185">Reference proteome</keyword>
<name>A0ABD5M9U7_9EURY</name>
<dbReference type="Proteomes" id="UP001570511">
    <property type="component" value="Unassembled WGS sequence"/>
</dbReference>
<dbReference type="EMBL" id="JBGNYA010000001">
    <property type="protein sequence ID" value="MFA1610675.1"/>
    <property type="molecule type" value="Genomic_DNA"/>
</dbReference>
<evidence type="ECO:0000256" key="1">
    <source>
        <dbReference type="SAM" id="MobiDB-lite"/>
    </source>
</evidence>
<organism evidence="4 5">
    <name type="scientific">Halobellus rubicundus</name>
    <dbReference type="NCBI Taxonomy" id="2996466"/>
    <lineage>
        <taxon>Archaea</taxon>
        <taxon>Methanobacteriati</taxon>
        <taxon>Methanobacteriota</taxon>
        <taxon>Stenosarchaea group</taxon>
        <taxon>Halobacteria</taxon>
        <taxon>Halobacteriales</taxon>
        <taxon>Haloferacaceae</taxon>
        <taxon>Halobellus</taxon>
    </lineage>
</organism>
<sequence length="289" mass="29771">MSGILRAVVDRIREARDVGSTEIERITVGERVVLVEIRETNTGAVDAGLAHRPSEWVDGGAATAERDVEALLDGACDDATRAERALGIATANALSAPLVDWQTGDPMALLDADVERIATVGLFGPAFRKFDGVEVRVIEREPIDDVPDPDGIAVRTHTPAGADAALSDAAVVFVTGSALIYGGIDRYLAAAPAEATVIVIGATASFLPGPLFEAGVDVVAGASVTDRSRAREAVAAGACGTDLHDAGVEKVYVAGARPAGVALGERADGRGGERAQPETTESHDESTNP</sequence>
<dbReference type="Pfam" id="PF13938">
    <property type="entry name" value="DUF4213"/>
    <property type="match status" value="1"/>
</dbReference>
<evidence type="ECO:0000313" key="5">
    <source>
        <dbReference type="Proteomes" id="UP001570511"/>
    </source>
</evidence>
<dbReference type="Pfam" id="PF04016">
    <property type="entry name" value="DUF364"/>
    <property type="match status" value="1"/>
</dbReference>
<dbReference type="InterPro" id="IPR007161">
    <property type="entry name" value="DUF364"/>
</dbReference>
<dbReference type="AlphaFoldDB" id="A0ABD5M9U7"/>
<gene>
    <name evidence="4" type="ORF">OS889_06595</name>
</gene>
<protein>
    <submittedName>
        <fullName evidence="4">Rossmann-like domain-containing protein</fullName>
    </submittedName>
</protein>
<proteinExistence type="predicted"/>
<evidence type="ECO:0000259" key="2">
    <source>
        <dbReference type="Pfam" id="PF04016"/>
    </source>
</evidence>
<dbReference type="SUPFAM" id="SSF159713">
    <property type="entry name" value="Dhaf3308-like"/>
    <property type="match status" value="1"/>
</dbReference>
<evidence type="ECO:0000313" key="4">
    <source>
        <dbReference type="EMBL" id="MFA1610675.1"/>
    </source>
</evidence>
<dbReference type="Gene3D" id="3.40.50.11590">
    <property type="match status" value="1"/>
</dbReference>
<dbReference type="InterPro" id="IPR025251">
    <property type="entry name" value="DUF4213"/>
</dbReference>
<accession>A0ABD5M9U7</accession>
<feature type="region of interest" description="Disordered" evidence="1">
    <location>
        <begin position="263"/>
        <end position="289"/>
    </location>
</feature>
<dbReference type="RefSeq" id="WP_372388378.1">
    <property type="nucleotide sequence ID" value="NZ_JBGNYA010000001.1"/>
</dbReference>